<evidence type="ECO:0000313" key="1">
    <source>
        <dbReference type="EMBL" id="MPM78160.1"/>
    </source>
</evidence>
<reference evidence="1" key="1">
    <citation type="submission" date="2019-08" db="EMBL/GenBank/DDBJ databases">
        <authorList>
            <person name="Kucharzyk K."/>
            <person name="Murdoch R.W."/>
            <person name="Higgins S."/>
            <person name="Loffler F."/>
        </authorList>
    </citation>
    <scope>NUCLEOTIDE SEQUENCE</scope>
</reference>
<dbReference type="EMBL" id="VSSQ01028435">
    <property type="protein sequence ID" value="MPM78160.1"/>
    <property type="molecule type" value="Genomic_DNA"/>
</dbReference>
<organism evidence="1">
    <name type="scientific">bioreactor metagenome</name>
    <dbReference type="NCBI Taxonomy" id="1076179"/>
    <lineage>
        <taxon>unclassified sequences</taxon>
        <taxon>metagenomes</taxon>
        <taxon>ecological metagenomes</taxon>
    </lineage>
</organism>
<name>A0A645CM76_9ZZZZ</name>
<protein>
    <submittedName>
        <fullName evidence="1">Uncharacterized protein</fullName>
    </submittedName>
</protein>
<sequence>MFSGGNTLLLGMYSSNLNITGSVHSNYSLQISGSSQSISGNAEAVNSLNCYVSTLTIGGLAQGASIDIQGSTINVPNRLASPAAVIAMPDFSAQVKATADAAGTTITGNKTFWGTNLSVDKPIYVIGKVEVAGSTFTGNGTICATGDINMSGSMLEANSNTAVCLYSTTGNISLSTSGLTINGTLYAPNGKIGIYASNITIYGRVIAKEILITGSNVNIISGSSDLGFLSGGAISLVE</sequence>
<gene>
    <name evidence="1" type="ORF">SDC9_125171</name>
</gene>
<comment type="caution">
    <text evidence="1">The sequence shown here is derived from an EMBL/GenBank/DDBJ whole genome shotgun (WGS) entry which is preliminary data.</text>
</comment>
<accession>A0A645CM76</accession>
<dbReference type="AlphaFoldDB" id="A0A645CM76"/>
<proteinExistence type="predicted"/>